<name>A0A9N7UTH2_PLEPL</name>
<protein>
    <submittedName>
        <fullName evidence="2">Uncharacterized protein</fullName>
    </submittedName>
</protein>
<proteinExistence type="predicted"/>
<dbReference type="AlphaFoldDB" id="A0A9N7UTH2"/>
<evidence type="ECO:0000313" key="3">
    <source>
        <dbReference type="Proteomes" id="UP001153269"/>
    </source>
</evidence>
<dbReference type="EMBL" id="CADEAL010002223">
    <property type="protein sequence ID" value="CAB1438926.1"/>
    <property type="molecule type" value="Genomic_DNA"/>
</dbReference>
<dbReference type="Proteomes" id="UP001153269">
    <property type="component" value="Unassembled WGS sequence"/>
</dbReference>
<feature type="region of interest" description="Disordered" evidence="1">
    <location>
        <begin position="65"/>
        <end position="154"/>
    </location>
</feature>
<evidence type="ECO:0000256" key="1">
    <source>
        <dbReference type="SAM" id="MobiDB-lite"/>
    </source>
</evidence>
<organism evidence="2 3">
    <name type="scientific">Pleuronectes platessa</name>
    <name type="common">European plaice</name>
    <dbReference type="NCBI Taxonomy" id="8262"/>
    <lineage>
        <taxon>Eukaryota</taxon>
        <taxon>Metazoa</taxon>
        <taxon>Chordata</taxon>
        <taxon>Craniata</taxon>
        <taxon>Vertebrata</taxon>
        <taxon>Euteleostomi</taxon>
        <taxon>Actinopterygii</taxon>
        <taxon>Neopterygii</taxon>
        <taxon>Teleostei</taxon>
        <taxon>Neoteleostei</taxon>
        <taxon>Acanthomorphata</taxon>
        <taxon>Carangaria</taxon>
        <taxon>Pleuronectiformes</taxon>
        <taxon>Pleuronectoidei</taxon>
        <taxon>Pleuronectidae</taxon>
        <taxon>Pleuronectes</taxon>
    </lineage>
</organism>
<comment type="caution">
    <text evidence="2">The sequence shown here is derived from an EMBL/GenBank/DDBJ whole genome shotgun (WGS) entry which is preliminary data.</text>
</comment>
<gene>
    <name evidence="2" type="ORF">PLEPLA_LOCUS26786</name>
</gene>
<feature type="compositionally biased region" description="Basic and acidic residues" evidence="1">
    <location>
        <begin position="100"/>
        <end position="151"/>
    </location>
</feature>
<sequence>MEPRLSNPVRNNTQTERMSLLIEILSTALHRPLIGSLGGGEERSVELLSDTFMVGFLRQTCSRENIKQRDARCAVPPSYHHHHHRSQPPHSFHAPSYDRPAQDRPSFDRPSFDRPVYDRPSFDRPSHNRPLQERPIYERPPHERPPQDRWNPRIRVTPGNQFYMLDQEEGGSCQWIGGGAEVLVSVTSAAAFSPSMPSPFHLSPRSPPLAHGGRGTGDWQESLALLQATCLCSPHSSIHLPLSLDSDVLDPLNCFLVMQDTPTGTGRKRAGSDGCLTSSSPPPPPLLFLFFSAQINLKRQSFIYHCHAPVPCPLSHVSRLPSPNWASITQEDTDGVHRNCSAYKCLLGNIISTDVALQ</sequence>
<keyword evidence="3" id="KW-1185">Reference proteome</keyword>
<reference evidence="2" key="1">
    <citation type="submission" date="2020-03" db="EMBL/GenBank/DDBJ databases">
        <authorList>
            <person name="Weist P."/>
        </authorList>
    </citation>
    <scope>NUCLEOTIDE SEQUENCE</scope>
</reference>
<accession>A0A9N7UTH2</accession>
<evidence type="ECO:0000313" key="2">
    <source>
        <dbReference type="EMBL" id="CAB1438926.1"/>
    </source>
</evidence>